<feature type="region of interest" description="Disordered" evidence="8">
    <location>
        <begin position="1"/>
        <end position="25"/>
    </location>
</feature>
<evidence type="ECO:0000256" key="7">
    <source>
        <dbReference type="ARBA" id="ARBA00023136"/>
    </source>
</evidence>
<dbReference type="InterPro" id="IPR004268">
    <property type="entry name" value="MurJ"/>
</dbReference>
<feature type="transmembrane region" description="Helical" evidence="9">
    <location>
        <begin position="74"/>
        <end position="92"/>
    </location>
</feature>
<evidence type="ECO:0000256" key="5">
    <source>
        <dbReference type="ARBA" id="ARBA00022984"/>
    </source>
</evidence>
<name>A0A7X9UB81_9ACTN</name>
<dbReference type="GO" id="GO:0005886">
    <property type="term" value="C:plasma membrane"/>
    <property type="evidence" value="ECO:0007669"/>
    <property type="project" value="UniProtKB-SubCell"/>
</dbReference>
<dbReference type="Pfam" id="PF03023">
    <property type="entry name" value="MurJ"/>
    <property type="match status" value="1"/>
</dbReference>
<evidence type="ECO:0000313" key="10">
    <source>
        <dbReference type="EMBL" id="NMF55326.1"/>
    </source>
</evidence>
<protein>
    <submittedName>
        <fullName evidence="10">Murein biosynthesis integral membrane protein MurJ</fullName>
    </submittedName>
</protein>
<keyword evidence="5" id="KW-0573">Peptidoglycan synthesis</keyword>
<evidence type="ECO:0000256" key="1">
    <source>
        <dbReference type="ARBA" id="ARBA00004651"/>
    </source>
</evidence>
<feature type="transmembrane region" description="Helical" evidence="9">
    <location>
        <begin position="432"/>
        <end position="454"/>
    </location>
</feature>
<sequence>MTNADTEIADELASSDSVDLNTPFVEPDVVSPALSEEGAAADDDEASAEDVGKSAALMSGLVIVSRITGFFRTWAQAFGMGTTITASAFTIANNLPNALYELVMGGMLVTAFLPVYVSTKKKAGREGASAYASNLLSLVTLLMGVLALLSFIFAGQIIWTQAFNASSEFDFDLATFFFRFFAIEIVLYALSSVISSVLNAERDYLWSTAAPIANNIVITAAFFIYGVLVETQPFAAIMVLAISNPLGVLVQVVMQIPALRRHGVKLSPRIDIHDPLIRETLSIGIPTLIVTFVSFATTSVQSSCSLSVNPNGASITYYARIWYILPYSVFAIPITTAMFTELSSFVASGKIAKFIDGIANGCGQILFLLIPFAMYLIAFSPCLSNMLKSARMSSEDVQMLSTYIAWLSVSLPFYGVCTYLQKACSSLRKMSLFAIAECIAGAIQIVICLVFTPIFGFNIVGISSTFFFVAIDAVTFAILRHELGRIGFKSIFASGVRALVLGAAGALVGAGILMLLQMLVGPIAGGGMMRSLLYCIVGGVPALIVTFGFAISRQMPEVAVLSAMVKRFIPRRA</sequence>
<feature type="transmembrane region" description="Helical" evidence="9">
    <location>
        <begin position="98"/>
        <end position="117"/>
    </location>
</feature>
<feature type="transmembrane region" description="Helical" evidence="9">
    <location>
        <begin position="178"/>
        <end position="198"/>
    </location>
</feature>
<keyword evidence="11" id="KW-1185">Reference proteome</keyword>
<feature type="transmembrane region" description="Helical" evidence="9">
    <location>
        <begin position="205"/>
        <end position="228"/>
    </location>
</feature>
<dbReference type="EMBL" id="JABBCP010000002">
    <property type="protein sequence ID" value="NMF55326.1"/>
    <property type="molecule type" value="Genomic_DNA"/>
</dbReference>
<feature type="transmembrane region" description="Helical" evidence="9">
    <location>
        <begin position="499"/>
        <end position="519"/>
    </location>
</feature>
<dbReference type="Proteomes" id="UP000546970">
    <property type="component" value="Unassembled WGS sequence"/>
</dbReference>
<dbReference type="GO" id="GO:0034204">
    <property type="term" value="P:lipid translocation"/>
    <property type="evidence" value="ECO:0007669"/>
    <property type="project" value="TreeGrafter"/>
</dbReference>
<feature type="transmembrane region" description="Helical" evidence="9">
    <location>
        <begin position="280"/>
        <end position="301"/>
    </location>
</feature>
<comment type="caution">
    <text evidence="10">The sequence shown here is derived from an EMBL/GenBank/DDBJ whole genome shotgun (WGS) entry which is preliminary data.</text>
</comment>
<dbReference type="PANTHER" id="PTHR47019:SF1">
    <property type="entry name" value="LIPID II FLIPPASE MURJ"/>
    <property type="match status" value="1"/>
</dbReference>
<evidence type="ECO:0000256" key="8">
    <source>
        <dbReference type="SAM" id="MobiDB-lite"/>
    </source>
</evidence>
<dbReference type="PANTHER" id="PTHR47019">
    <property type="entry name" value="LIPID II FLIPPASE MURJ"/>
    <property type="match status" value="1"/>
</dbReference>
<evidence type="ECO:0000313" key="11">
    <source>
        <dbReference type="Proteomes" id="UP000546970"/>
    </source>
</evidence>
<accession>A0A7X9UB81</accession>
<keyword evidence="4" id="KW-0133">Cell shape</keyword>
<dbReference type="InterPro" id="IPR051050">
    <property type="entry name" value="Lipid_II_flippase_MurJ/MviN"/>
</dbReference>
<feature type="transmembrane region" description="Helical" evidence="9">
    <location>
        <begin position="138"/>
        <end position="158"/>
    </location>
</feature>
<keyword evidence="6 9" id="KW-1133">Transmembrane helix</keyword>
<dbReference type="PRINTS" id="PR01806">
    <property type="entry name" value="VIRFACTRMVIN"/>
</dbReference>
<reference evidence="10 11" key="1">
    <citation type="submission" date="2020-04" db="EMBL/GenBank/DDBJ databases">
        <title>Collinsella sp. KGMB02528 nov., an anaerobic actinobacterium isolated from human feces.</title>
        <authorList>
            <person name="Han K.-I."/>
            <person name="Eom M.K."/>
            <person name="Kim J.-S."/>
            <person name="Lee K.C."/>
            <person name="Suh M.K."/>
            <person name="Park S.-H."/>
            <person name="Lee J.H."/>
            <person name="Kang S.W."/>
            <person name="Park J.-E."/>
            <person name="Oh B.S."/>
            <person name="Yu S.Y."/>
            <person name="Choi S.-H."/>
            <person name="Lee D.H."/>
            <person name="Yoon H."/>
            <person name="Kim B.-Y."/>
            <person name="Lee J.H."/>
            <person name="Lee J.-S."/>
        </authorList>
    </citation>
    <scope>NUCLEOTIDE SEQUENCE [LARGE SCALE GENOMIC DNA]</scope>
    <source>
        <strain evidence="10 11">KGMB02528</strain>
    </source>
</reference>
<evidence type="ECO:0000256" key="3">
    <source>
        <dbReference type="ARBA" id="ARBA00022692"/>
    </source>
</evidence>
<feature type="transmembrane region" description="Helical" evidence="9">
    <location>
        <begin position="460"/>
        <end position="479"/>
    </location>
</feature>
<evidence type="ECO:0000256" key="4">
    <source>
        <dbReference type="ARBA" id="ARBA00022960"/>
    </source>
</evidence>
<keyword evidence="3 9" id="KW-0812">Transmembrane</keyword>
<dbReference type="AlphaFoldDB" id="A0A7X9UB81"/>
<gene>
    <name evidence="10" type="ORF">HF320_03110</name>
</gene>
<dbReference type="GO" id="GO:0015648">
    <property type="term" value="F:lipid-linked peptidoglycan transporter activity"/>
    <property type="evidence" value="ECO:0007669"/>
    <property type="project" value="TreeGrafter"/>
</dbReference>
<feature type="transmembrane region" description="Helical" evidence="9">
    <location>
        <begin position="400"/>
        <end position="420"/>
    </location>
</feature>
<dbReference type="GO" id="GO:0009252">
    <property type="term" value="P:peptidoglycan biosynthetic process"/>
    <property type="evidence" value="ECO:0007669"/>
    <property type="project" value="UniProtKB-KW"/>
</dbReference>
<organism evidence="10 11">
    <name type="scientific">Collinsella acetigenes</name>
    <dbReference type="NCBI Taxonomy" id="2713419"/>
    <lineage>
        <taxon>Bacteria</taxon>
        <taxon>Bacillati</taxon>
        <taxon>Actinomycetota</taxon>
        <taxon>Coriobacteriia</taxon>
        <taxon>Coriobacteriales</taxon>
        <taxon>Coriobacteriaceae</taxon>
        <taxon>Collinsella</taxon>
    </lineage>
</organism>
<feature type="transmembrane region" description="Helical" evidence="9">
    <location>
        <begin position="358"/>
        <end position="380"/>
    </location>
</feature>
<comment type="subcellular location">
    <subcellularLocation>
        <location evidence="1">Cell membrane</location>
        <topology evidence="1">Multi-pass membrane protein</topology>
    </subcellularLocation>
</comment>
<keyword evidence="2" id="KW-1003">Cell membrane</keyword>
<feature type="transmembrane region" description="Helical" evidence="9">
    <location>
        <begin position="234"/>
        <end position="259"/>
    </location>
</feature>
<proteinExistence type="predicted"/>
<evidence type="ECO:0000256" key="9">
    <source>
        <dbReference type="SAM" id="Phobius"/>
    </source>
</evidence>
<keyword evidence="7 9" id="KW-0472">Membrane</keyword>
<dbReference type="RefSeq" id="WP_169277030.1">
    <property type="nucleotide sequence ID" value="NZ_JABBCP010000002.1"/>
</dbReference>
<evidence type="ECO:0000256" key="6">
    <source>
        <dbReference type="ARBA" id="ARBA00022989"/>
    </source>
</evidence>
<feature type="transmembrane region" description="Helical" evidence="9">
    <location>
        <begin position="531"/>
        <end position="551"/>
    </location>
</feature>
<dbReference type="CDD" id="cd13123">
    <property type="entry name" value="MATE_MurJ_like"/>
    <property type="match status" value="1"/>
</dbReference>
<evidence type="ECO:0000256" key="2">
    <source>
        <dbReference type="ARBA" id="ARBA00022475"/>
    </source>
</evidence>
<feature type="transmembrane region" description="Helical" evidence="9">
    <location>
        <begin position="321"/>
        <end position="346"/>
    </location>
</feature>
<dbReference type="GO" id="GO:0008360">
    <property type="term" value="P:regulation of cell shape"/>
    <property type="evidence" value="ECO:0007669"/>
    <property type="project" value="UniProtKB-KW"/>
</dbReference>